<evidence type="ECO:0000256" key="2">
    <source>
        <dbReference type="ARBA" id="ARBA00049988"/>
    </source>
</evidence>
<evidence type="ECO:0000313" key="4">
    <source>
        <dbReference type="Proteomes" id="UP000064893"/>
    </source>
</evidence>
<dbReference type="Pfam" id="PF08681">
    <property type="entry name" value="TacA1"/>
    <property type="match status" value="1"/>
</dbReference>
<dbReference type="EMBL" id="CP013118">
    <property type="protein sequence ID" value="ALO16812.1"/>
    <property type="molecule type" value="Genomic_DNA"/>
</dbReference>
<dbReference type="Gene3D" id="1.20.5.780">
    <property type="entry name" value="Single helix bin"/>
    <property type="match status" value="1"/>
</dbReference>
<keyword evidence="1" id="KW-1277">Toxin-antitoxin system</keyword>
<evidence type="ECO:0000256" key="1">
    <source>
        <dbReference type="ARBA" id="ARBA00022649"/>
    </source>
</evidence>
<reference evidence="3 4" key="1">
    <citation type="submission" date="2015-11" db="EMBL/GenBank/DDBJ databases">
        <title>Description and complete genome sequence of a novel strain predominating in hypersaline microbial mats and representing a new family of the Bacteriodetes phylum.</title>
        <authorList>
            <person name="Spring S."/>
            <person name="Bunk B."/>
            <person name="Sproer C."/>
            <person name="Klenk H.-P."/>
        </authorList>
    </citation>
    <scope>NUCLEOTIDE SEQUENCE [LARGE SCALE GENOMIC DNA]</scope>
    <source>
        <strain evidence="3 4">L21-Spi-D4</strain>
    </source>
</reference>
<comment type="similarity">
    <text evidence="2">Belongs to the TacA antitoxin family.</text>
</comment>
<organism evidence="3 4">
    <name type="scientific">Salinivirga cyanobacteriivorans</name>
    <dbReference type="NCBI Taxonomy" id="1307839"/>
    <lineage>
        <taxon>Bacteria</taxon>
        <taxon>Pseudomonadati</taxon>
        <taxon>Bacteroidota</taxon>
        <taxon>Bacteroidia</taxon>
        <taxon>Bacteroidales</taxon>
        <taxon>Salinivirgaceae</taxon>
        <taxon>Salinivirga</taxon>
    </lineage>
</organism>
<dbReference type="InterPro" id="IPR014795">
    <property type="entry name" value="TacA_1-like"/>
</dbReference>
<dbReference type="OrthoDB" id="595305at2"/>
<proteinExistence type="inferred from homology"/>
<keyword evidence="4" id="KW-1185">Reference proteome</keyword>
<dbReference type="PANTHER" id="PTHR35401">
    <property type="entry name" value="COPG FAMILY HELIX-TURN-HELIX PROTEIN-RELATED-RELATED"/>
    <property type="match status" value="1"/>
</dbReference>
<gene>
    <name evidence="3" type="ORF">L21SP5_03197</name>
</gene>
<protein>
    <recommendedName>
        <fullName evidence="5">DUF1778 domain-containing protein</fullName>
    </recommendedName>
</protein>
<dbReference type="GO" id="GO:0006355">
    <property type="term" value="P:regulation of DNA-templated transcription"/>
    <property type="evidence" value="ECO:0007669"/>
    <property type="project" value="InterPro"/>
</dbReference>
<dbReference type="PANTHER" id="PTHR35401:SF2">
    <property type="entry name" value="ABC-TYPE TRANSPORT SYSTEM"/>
    <property type="match status" value="1"/>
</dbReference>
<sequence>MGALNQEKARFDTRLSKEQKQFFERAAFLGGYRTLTDFIIATVQSKAKEIIEEREKTIASQRDKEVFFDALVNPPKPNKNLLAAKEAYNKLLSK</sequence>
<evidence type="ECO:0008006" key="5">
    <source>
        <dbReference type="Google" id="ProtNLM"/>
    </source>
</evidence>
<dbReference type="Proteomes" id="UP000064893">
    <property type="component" value="Chromosome"/>
</dbReference>
<accession>A0A0S2I499</accession>
<dbReference type="KEGG" id="blq:L21SP5_03197"/>
<name>A0A0S2I499_9BACT</name>
<dbReference type="SUPFAM" id="SSF47598">
    <property type="entry name" value="Ribbon-helix-helix"/>
    <property type="match status" value="1"/>
</dbReference>
<evidence type="ECO:0000313" key="3">
    <source>
        <dbReference type="EMBL" id="ALO16812.1"/>
    </source>
</evidence>
<dbReference type="STRING" id="1307839.L21SP5_03197"/>
<dbReference type="AlphaFoldDB" id="A0A0S2I499"/>
<dbReference type="RefSeq" id="WP_057954161.1">
    <property type="nucleotide sequence ID" value="NZ_CP013118.1"/>
</dbReference>
<dbReference type="InterPro" id="IPR010985">
    <property type="entry name" value="Ribbon_hlx_hlx"/>
</dbReference>